<proteinExistence type="predicted"/>
<dbReference type="EMBL" id="BK016190">
    <property type="protein sequence ID" value="DAG01276.1"/>
    <property type="molecule type" value="Genomic_DNA"/>
</dbReference>
<sequence>MITPEYLEQCPDRLVEIYEQAERDIIADMARKISKYDYFSSAAEWQAMKLQEMGLTYKEIQERLTKASGKSKAEIVRLLKEAGVKELKDDGVKPTQSTVNTLNAGLSKTLGTFDNLTRTTATQGTRQISQALDRAYAQVSSGAFSQETAVKNAISDLAKNGIEAYDYGSRKDYIDVVVRRAVRTGVNQTVAKIALSNADELGTDLVEVSAHSGARPSHAEWQGKVYSISGETEGYEKLSEATGYGSVTGLCGANCRHTFYPFFEGDEPTYTEEELKSFDKPKYTYNGEKMTEYEATQRQRYIERQIRRWKREKVGMEAAGLSSERAKAKLKKWGEIQSDFLGQTGLKRQYGREEIPKIPKTVEKPVKNLKITKKVEPVTESFIPAKTIEEAQQYAKQLGVKYVVYDILPLETANEINKAVGFLPTDARPIFVGDSKTFEKYYGGPNYKLPRKHSQFYGVTMEDAGEIHLGYGNGYDFETHGSMVAISSSYKTMAKITKAKLEEQERYKAKYGVDEFFNTDGKATIHHEMGHVYQNKYGLPEGFEEDSRRWFLETGTKILEKPSEAFSEAWGAYYSGTKELPEYIKKYLNKAQNKAQKIIKNEDD</sequence>
<protein>
    <submittedName>
        <fullName evidence="1">Minor capsid protein</fullName>
    </submittedName>
</protein>
<name>A0A8S5V3L2_9CAUD</name>
<evidence type="ECO:0000313" key="1">
    <source>
        <dbReference type="EMBL" id="DAG01276.1"/>
    </source>
</evidence>
<reference evidence="1" key="1">
    <citation type="journal article" date="2021" name="Proc. Natl. Acad. Sci. U.S.A.">
        <title>A Catalog of Tens of Thousands of Viruses from Human Metagenomes Reveals Hidden Associations with Chronic Diseases.</title>
        <authorList>
            <person name="Tisza M.J."/>
            <person name="Buck C.B."/>
        </authorList>
    </citation>
    <scope>NUCLEOTIDE SEQUENCE</scope>
    <source>
        <strain evidence="1">Ctk6V34</strain>
    </source>
</reference>
<dbReference type="Pfam" id="PF06152">
    <property type="entry name" value="Phage_min_cap2"/>
    <property type="match status" value="1"/>
</dbReference>
<accession>A0A8S5V3L2</accession>
<organism evidence="1">
    <name type="scientific">Myoviridae sp. ctk6V34</name>
    <dbReference type="NCBI Taxonomy" id="2825164"/>
    <lineage>
        <taxon>Viruses</taxon>
        <taxon>Duplodnaviria</taxon>
        <taxon>Heunggongvirae</taxon>
        <taxon>Uroviricota</taxon>
        <taxon>Caudoviricetes</taxon>
    </lineage>
</organism>
<dbReference type="GO" id="GO:0005198">
    <property type="term" value="F:structural molecule activity"/>
    <property type="evidence" value="ECO:0007669"/>
    <property type="project" value="InterPro"/>
</dbReference>
<dbReference type="InterPro" id="IPR009319">
    <property type="entry name" value="Phage_A118_VSP1"/>
</dbReference>